<evidence type="ECO:0000256" key="2">
    <source>
        <dbReference type="ARBA" id="ARBA00023002"/>
    </source>
</evidence>
<dbReference type="EMBL" id="JACHFK010000019">
    <property type="protein sequence ID" value="MBB5379042.1"/>
    <property type="molecule type" value="Genomic_DNA"/>
</dbReference>
<evidence type="ECO:0000259" key="4">
    <source>
        <dbReference type="SMART" id="SM00822"/>
    </source>
</evidence>
<dbReference type="PROSITE" id="PS00061">
    <property type="entry name" value="ADH_SHORT"/>
    <property type="match status" value="1"/>
</dbReference>
<keyword evidence="8" id="KW-1185">Reference proteome</keyword>
<dbReference type="InterPro" id="IPR002347">
    <property type="entry name" value="SDR_fam"/>
</dbReference>
<dbReference type="PRINTS" id="PR00081">
    <property type="entry name" value="GDHRDH"/>
</dbReference>
<reference evidence="5" key="4">
    <citation type="submission" date="2024-05" db="EMBL/GenBank/DDBJ databases">
        <authorList>
            <person name="Sun Q."/>
            <person name="Zhou Y."/>
        </authorList>
    </citation>
    <scope>NUCLEOTIDE SEQUENCE</scope>
    <source>
        <strain evidence="5">CGMCC 1.18437</strain>
    </source>
</reference>
<dbReference type="InterPro" id="IPR036291">
    <property type="entry name" value="NAD(P)-bd_dom_sf"/>
</dbReference>
<dbReference type="Proteomes" id="UP000539473">
    <property type="component" value="Unassembled WGS sequence"/>
</dbReference>
<dbReference type="FunFam" id="3.40.50.720:FF:000084">
    <property type="entry name" value="Short-chain dehydrogenase reductase"/>
    <property type="match status" value="1"/>
</dbReference>
<evidence type="ECO:0000313" key="8">
    <source>
        <dbReference type="Proteomes" id="UP000619376"/>
    </source>
</evidence>
<name>A0A7W8NU78_9DEIO</name>
<evidence type="ECO:0000313" key="7">
    <source>
        <dbReference type="Proteomes" id="UP000539473"/>
    </source>
</evidence>
<proteinExistence type="inferred from homology"/>
<dbReference type="PRINTS" id="PR00080">
    <property type="entry name" value="SDRFAMILY"/>
</dbReference>
<dbReference type="GO" id="GO:0016020">
    <property type="term" value="C:membrane"/>
    <property type="evidence" value="ECO:0007669"/>
    <property type="project" value="TreeGrafter"/>
</dbReference>
<protein>
    <submittedName>
        <fullName evidence="6">NADP-dependent 3-hydroxy acid dehydrogenase YdfG</fullName>
    </submittedName>
    <submittedName>
        <fullName evidence="5">Short-chain dehydrogenase</fullName>
    </submittedName>
</protein>
<organism evidence="6 7">
    <name type="scientific">Deinococcus metalli</name>
    <dbReference type="NCBI Taxonomy" id="1141878"/>
    <lineage>
        <taxon>Bacteria</taxon>
        <taxon>Thermotogati</taxon>
        <taxon>Deinococcota</taxon>
        <taxon>Deinococci</taxon>
        <taxon>Deinococcales</taxon>
        <taxon>Deinococcaceae</taxon>
        <taxon>Deinococcus</taxon>
    </lineage>
</organism>
<dbReference type="InterPro" id="IPR057326">
    <property type="entry name" value="KR_dom"/>
</dbReference>
<evidence type="ECO:0000313" key="5">
    <source>
        <dbReference type="EMBL" id="GHF63825.1"/>
    </source>
</evidence>
<keyword evidence="2" id="KW-0560">Oxidoreductase</keyword>
<dbReference type="PANTHER" id="PTHR44196">
    <property type="entry name" value="DEHYDROGENASE/REDUCTASE SDR FAMILY MEMBER 7B"/>
    <property type="match status" value="1"/>
</dbReference>
<evidence type="ECO:0000256" key="3">
    <source>
        <dbReference type="RuleBase" id="RU000363"/>
    </source>
</evidence>
<comment type="similarity">
    <text evidence="1 3">Belongs to the short-chain dehydrogenases/reductases (SDR) family.</text>
</comment>
<sequence>MTSFFSGKVVIITGASSGIGLAAAEAFAAQGAKVALAARSEDKLRELAARLPDALAVPTDMLDENSVARMVAQTHAHYGRIDVLVNNAGRGMHVPVAQAGLAEYRELLELNVVSVLNAMQQVLPIMTAQGSGTIVNISSGTTKMLVPGLAPYSSTKHALNNLTLIAREEFRPLGITVSLVHPGMTATDFGHNSVQSDPKRAAAYVQGDSAEYVGGLIVQAVQSGDAEVYAESVRRRLKPA</sequence>
<reference evidence="5" key="1">
    <citation type="journal article" date="2014" name="Int. J. Syst. Evol. Microbiol.">
        <title>Complete genome of a new Firmicutes species belonging to the dominant human colonic microbiota ('Ruminococcus bicirculans') reveals two chromosomes and a selective capacity to utilize plant glucans.</title>
        <authorList>
            <consortium name="NISC Comparative Sequencing Program"/>
            <person name="Wegmann U."/>
            <person name="Louis P."/>
            <person name="Goesmann A."/>
            <person name="Henrissat B."/>
            <person name="Duncan S.H."/>
            <person name="Flint H.J."/>
        </authorList>
    </citation>
    <scope>NUCLEOTIDE SEQUENCE</scope>
    <source>
        <strain evidence="5">CGMCC 1.18437</strain>
    </source>
</reference>
<dbReference type="SUPFAM" id="SSF51735">
    <property type="entry name" value="NAD(P)-binding Rossmann-fold domains"/>
    <property type="match status" value="1"/>
</dbReference>
<reference evidence="8" key="2">
    <citation type="journal article" date="2019" name="Int. J. Syst. Evol. Microbiol.">
        <title>The Global Catalogue of Microorganisms (GCM) 10K type strain sequencing project: providing services to taxonomists for standard genome sequencing and annotation.</title>
        <authorList>
            <consortium name="The Broad Institute Genomics Platform"/>
            <consortium name="The Broad Institute Genome Sequencing Center for Infectious Disease"/>
            <person name="Wu L."/>
            <person name="Ma J."/>
        </authorList>
    </citation>
    <scope>NUCLEOTIDE SEQUENCE [LARGE SCALE GENOMIC DNA]</scope>
    <source>
        <strain evidence="8">CGMCC 1.18437</strain>
    </source>
</reference>
<comment type="caution">
    <text evidence="6">The sequence shown here is derived from an EMBL/GenBank/DDBJ whole genome shotgun (WGS) entry which is preliminary data.</text>
</comment>
<dbReference type="PANTHER" id="PTHR44196:SF1">
    <property type="entry name" value="DEHYDROGENASE_REDUCTASE SDR FAMILY MEMBER 7B"/>
    <property type="match status" value="1"/>
</dbReference>
<dbReference type="RefSeq" id="WP_184116014.1">
    <property type="nucleotide sequence ID" value="NZ_BNAJ01000019.1"/>
</dbReference>
<dbReference type="Proteomes" id="UP000619376">
    <property type="component" value="Unassembled WGS sequence"/>
</dbReference>
<gene>
    <name evidence="5" type="ORF">GCM10017781_44690</name>
    <name evidence="6" type="ORF">HNQ07_004552</name>
</gene>
<evidence type="ECO:0000256" key="1">
    <source>
        <dbReference type="ARBA" id="ARBA00006484"/>
    </source>
</evidence>
<evidence type="ECO:0000313" key="6">
    <source>
        <dbReference type="EMBL" id="MBB5379042.1"/>
    </source>
</evidence>
<reference evidence="6 7" key="3">
    <citation type="submission" date="2020-08" db="EMBL/GenBank/DDBJ databases">
        <title>Genomic Encyclopedia of Type Strains, Phase IV (KMG-IV): sequencing the most valuable type-strain genomes for metagenomic binning, comparative biology and taxonomic classification.</title>
        <authorList>
            <person name="Goeker M."/>
        </authorList>
    </citation>
    <scope>NUCLEOTIDE SEQUENCE [LARGE SCALE GENOMIC DNA]</scope>
    <source>
        <strain evidence="6 7">DSM 27521</strain>
    </source>
</reference>
<feature type="domain" description="Ketoreductase" evidence="4">
    <location>
        <begin position="8"/>
        <end position="185"/>
    </location>
</feature>
<dbReference type="SMART" id="SM00822">
    <property type="entry name" value="PKS_KR"/>
    <property type="match status" value="1"/>
</dbReference>
<dbReference type="AlphaFoldDB" id="A0A7W8NU78"/>
<dbReference type="Gene3D" id="3.40.50.720">
    <property type="entry name" value="NAD(P)-binding Rossmann-like Domain"/>
    <property type="match status" value="1"/>
</dbReference>
<dbReference type="EMBL" id="BNAJ01000019">
    <property type="protein sequence ID" value="GHF63825.1"/>
    <property type="molecule type" value="Genomic_DNA"/>
</dbReference>
<dbReference type="GO" id="GO:0016491">
    <property type="term" value="F:oxidoreductase activity"/>
    <property type="evidence" value="ECO:0007669"/>
    <property type="project" value="UniProtKB-KW"/>
</dbReference>
<dbReference type="Pfam" id="PF00106">
    <property type="entry name" value="adh_short"/>
    <property type="match status" value="1"/>
</dbReference>
<accession>A0A7W8NU78</accession>
<dbReference type="InterPro" id="IPR020904">
    <property type="entry name" value="Sc_DH/Rdtase_CS"/>
</dbReference>